<dbReference type="AlphaFoldDB" id="A0A976FRJ7"/>
<dbReference type="RefSeq" id="XP_067820995.1">
    <property type="nucleotide sequence ID" value="XM_067962514.1"/>
</dbReference>
<dbReference type="PANTHER" id="PTHR11265:SF0">
    <property type="entry name" value="12S RRNA N4-METHYLCYTIDINE METHYLTRANSFERASE"/>
    <property type="match status" value="1"/>
</dbReference>
<keyword evidence="3" id="KW-0808">Transferase</keyword>
<dbReference type="Pfam" id="PF01795">
    <property type="entry name" value="Methyltransf_5"/>
    <property type="match status" value="1"/>
</dbReference>
<dbReference type="PANTHER" id="PTHR11265">
    <property type="entry name" value="S-ADENOSYL-METHYLTRANSFERASE MRAW"/>
    <property type="match status" value="1"/>
</dbReference>
<accession>A0A976FRJ7</accession>
<keyword evidence="7" id="KW-1185">Reference proteome</keyword>
<evidence type="ECO:0000256" key="4">
    <source>
        <dbReference type="ARBA" id="ARBA00022691"/>
    </source>
</evidence>
<dbReference type="NCBIfam" id="TIGR00006">
    <property type="entry name" value="16S rRNA (cytosine(1402)-N(4))-methyltransferase RsmH"/>
    <property type="match status" value="1"/>
</dbReference>
<reference evidence="6 7" key="1">
    <citation type="journal article" date="2021" name="Genome Biol.">
        <title>AFLAP: assembly-free linkage analysis pipeline using k-mers from genome sequencing data.</title>
        <authorList>
            <person name="Fletcher K."/>
            <person name="Zhang L."/>
            <person name="Gil J."/>
            <person name="Han R."/>
            <person name="Cavanaugh K."/>
            <person name="Michelmore R."/>
        </authorList>
    </citation>
    <scope>NUCLEOTIDE SEQUENCE [LARGE SCALE GENOMIC DNA]</scope>
    <source>
        <strain evidence="6 7">SF5</strain>
    </source>
</reference>
<evidence type="ECO:0000313" key="7">
    <source>
        <dbReference type="Proteomes" id="UP000294530"/>
    </source>
</evidence>
<dbReference type="Proteomes" id="UP000294530">
    <property type="component" value="Unassembled WGS sequence"/>
</dbReference>
<evidence type="ECO:0000256" key="3">
    <source>
        <dbReference type="ARBA" id="ARBA00022679"/>
    </source>
</evidence>
<evidence type="ECO:0000256" key="5">
    <source>
        <dbReference type="SAM" id="MobiDB-lite"/>
    </source>
</evidence>
<evidence type="ECO:0008006" key="8">
    <source>
        <dbReference type="Google" id="ProtNLM"/>
    </source>
</evidence>
<feature type="compositionally biased region" description="Acidic residues" evidence="5">
    <location>
        <begin position="334"/>
        <end position="349"/>
    </location>
</feature>
<dbReference type="GeneID" id="94348185"/>
<gene>
    <name evidence="6" type="ORF">CCR75_004428</name>
</gene>
<dbReference type="Gene3D" id="3.40.50.150">
    <property type="entry name" value="Vaccinia Virus protein VP39"/>
    <property type="match status" value="1"/>
</dbReference>
<dbReference type="Gene3D" id="1.10.150.170">
    <property type="entry name" value="Putative methyltransferase TM0872, insert domain"/>
    <property type="match status" value="1"/>
</dbReference>
<dbReference type="OrthoDB" id="6781668at2759"/>
<dbReference type="HAMAP" id="MF_01007">
    <property type="entry name" value="16SrRNA_methyltr_H"/>
    <property type="match status" value="1"/>
</dbReference>
<keyword evidence="4" id="KW-0949">S-adenosyl-L-methionine</keyword>
<dbReference type="InterPro" id="IPR029063">
    <property type="entry name" value="SAM-dependent_MTases_sf"/>
</dbReference>
<dbReference type="SUPFAM" id="SSF81799">
    <property type="entry name" value="Putative methyltransferase TM0872, insert domain"/>
    <property type="match status" value="1"/>
</dbReference>
<feature type="region of interest" description="Disordered" evidence="5">
    <location>
        <begin position="332"/>
        <end position="354"/>
    </location>
</feature>
<dbReference type="SUPFAM" id="SSF53335">
    <property type="entry name" value="S-adenosyl-L-methionine-dependent methyltransferases"/>
    <property type="match status" value="1"/>
</dbReference>
<dbReference type="EMBL" id="SHOA02000015">
    <property type="protein sequence ID" value="TDH71496.1"/>
    <property type="molecule type" value="Genomic_DNA"/>
</dbReference>
<evidence type="ECO:0000256" key="1">
    <source>
        <dbReference type="ARBA" id="ARBA00010396"/>
    </source>
</evidence>
<dbReference type="GO" id="GO:0071424">
    <property type="term" value="F:rRNA (cytosine-N4-)-methyltransferase activity"/>
    <property type="evidence" value="ECO:0007669"/>
    <property type="project" value="TreeGrafter"/>
</dbReference>
<protein>
    <recommendedName>
        <fullName evidence="8">S-adenosyl-methyltransferase MraW</fullName>
    </recommendedName>
</protein>
<dbReference type="KEGG" id="blac:94348185"/>
<keyword evidence="2" id="KW-0489">Methyltransferase</keyword>
<organism evidence="6 7">
    <name type="scientific">Bremia lactucae</name>
    <name type="common">Lettuce downy mildew</name>
    <dbReference type="NCBI Taxonomy" id="4779"/>
    <lineage>
        <taxon>Eukaryota</taxon>
        <taxon>Sar</taxon>
        <taxon>Stramenopiles</taxon>
        <taxon>Oomycota</taxon>
        <taxon>Peronosporomycetes</taxon>
        <taxon>Peronosporales</taxon>
        <taxon>Peronosporaceae</taxon>
        <taxon>Bremia</taxon>
    </lineage>
</organism>
<comment type="caution">
    <text evidence="6">The sequence shown here is derived from an EMBL/GenBank/DDBJ whole genome shotgun (WGS) entry which is preliminary data.</text>
</comment>
<evidence type="ECO:0000256" key="2">
    <source>
        <dbReference type="ARBA" id="ARBA00022603"/>
    </source>
</evidence>
<proteinExistence type="inferred from homology"/>
<dbReference type="InterPro" id="IPR023397">
    <property type="entry name" value="SAM-dep_MeTrfase_MraW_recog"/>
</dbReference>
<evidence type="ECO:0000313" key="6">
    <source>
        <dbReference type="EMBL" id="TDH71496.1"/>
    </source>
</evidence>
<sequence>MFVSSYAAMRLRMKPRASTALRSAWLFCKPSSSSCASFSSSEDDLQPPAHVPVMLQEVITALSRNITDVSKPRYFVDGTAGFGGHSKAILQHFSGSKLLCIDRDPEVLRIAQTNLIDFQDRVSFQTGSYANMAQHLKASSFPNQVDGIVLDLGANSYHFDAAKRGFSVLNDGPLDMRFDQQDASLSTAADAVNTLSEVQLTRIFKDYGEERLAKEFAKAIVREREERGKVFQTTKDLRECIERIANMWKSAEKRKRMGKRANKMKNIHPATRCFQALRLYVNDELYHVTTGVKQLVNHLALNGRLVTIAFHSLEDRPIKYLFRELDRKGRTDDNNTEDFDSDSEDDNIDIDPQSDKHFRLNRRKATKASTEEIAMNSRSRSARLRCIERIL</sequence>
<comment type="similarity">
    <text evidence="1">Belongs to the methyltransferase superfamily. RsmH family.</text>
</comment>
<dbReference type="GO" id="GO:0070475">
    <property type="term" value="P:rRNA base methylation"/>
    <property type="evidence" value="ECO:0007669"/>
    <property type="project" value="TreeGrafter"/>
</dbReference>
<name>A0A976FRJ7_BRELC</name>
<dbReference type="InterPro" id="IPR002903">
    <property type="entry name" value="RsmH"/>
</dbReference>